<dbReference type="RefSeq" id="WP_124997716.1">
    <property type="nucleotide sequence ID" value="NZ_BHYK01000002.1"/>
</dbReference>
<dbReference type="Gene3D" id="3.60.15.10">
    <property type="entry name" value="Ribonuclease Z/Hydroxyacylglutathione hydrolase-like"/>
    <property type="match status" value="1"/>
</dbReference>
<dbReference type="OrthoDB" id="9789133at2"/>
<evidence type="ECO:0000313" key="2">
    <source>
        <dbReference type="EMBL" id="GCD08856.1"/>
    </source>
</evidence>
<dbReference type="Proteomes" id="UP000287872">
    <property type="component" value="Unassembled WGS sequence"/>
</dbReference>
<comment type="caution">
    <text evidence="2">The sequence shown here is derived from an EMBL/GenBank/DDBJ whole genome shotgun (WGS) entry which is preliminary data.</text>
</comment>
<evidence type="ECO:0000256" key="1">
    <source>
        <dbReference type="SAM" id="SignalP"/>
    </source>
</evidence>
<protein>
    <recommendedName>
        <fullName evidence="4">MBL fold metallo-hydrolase</fullName>
    </recommendedName>
</protein>
<dbReference type="EMBL" id="BHYK01000002">
    <property type="protein sequence ID" value="GCD08856.1"/>
    <property type="molecule type" value="Genomic_DNA"/>
</dbReference>
<dbReference type="Pfam" id="PF13483">
    <property type="entry name" value="Lactamase_B_3"/>
    <property type="match status" value="1"/>
</dbReference>
<feature type="signal peptide" evidence="1">
    <location>
        <begin position="1"/>
        <end position="28"/>
    </location>
</feature>
<dbReference type="PANTHER" id="PTHR42967">
    <property type="entry name" value="METAL DEPENDENT HYDROLASE"/>
    <property type="match status" value="1"/>
</dbReference>
<dbReference type="AlphaFoldDB" id="A0A401UH80"/>
<gene>
    <name evidence="2" type="ORF">Ctaglu_04790</name>
</gene>
<name>A0A401UH80_9CLOT</name>
<keyword evidence="1" id="KW-0732">Signal</keyword>
<reference evidence="2 3" key="1">
    <citation type="submission" date="2018-11" db="EMBL/GenBank/DDBJ databases">
        <title>Genome sequencing and assembly of Clostridium tagluense strain A121.</title>
        <authorList>
            <person name="Murakami T."/>
            <person name="Segawa T."/>
            <person name="Shcherbakova V.A."/>
            <person name="Mori H."/>
            <person name="Yoshimura Y."/>
        </authorList>
    </citation>
    <scope>NUCLEOTIDE SEQUENCE [LARGE SCALE GENOMIC DNA]</scope>
    <source>
        <strain evidence="2 3">A121</strain>
    </source>
</reference>
<dbReference type="PANTHER" id="PTHR42967:SF1">
    <property type="entry name" value="MBL FOLD METALLO-HYDROLASE"/>
    <property type="match status" value="1"/>
</dbReference>
<evidence type="ECO:0008006" key="4">
    <source>
        <dbReference type="Google" id="ProtNLM"/>
    </source>
</evidence>
<evidence type="ECO:0000313" key="3">
    <source>
        <dbReference type="Proteomes" id="UP000287872"/>
    </source>
</evidence>
<accession>A0A401UH80</accession>
<proteinExistence type="predicted"/>
<sequence length="257" mass="28884">MKKNYKRGYVYVLSFILTIFMMSGVAFAGDINSPLEKKSSSIKWNGHASFTITNGKGTRIVTDPFGDGIGYKVQELYAEIATVSHDHFDHNYLESIKSNFTAIRERGKFKINGIKIKGTKTYHDTESGSQRGENTVYTYNIDGVNLCHLGDLGHELSKEQIESIGKVDILMIPVGGLYTIDGEVAAKVVSQLNPKVVIPMHYQTEVLVPEFGKLSKVDNFIEKMNNWQVVKVDTFTFNKSEITKSKEKKIVVLNFNK</sequence>
<keyword evidence="3" id="KW-1185">Reference proteome</keyword>
<dbReference type="SUPFAM" id="SSF56281">
    <property type="entry name" value="Metallo-hydrolase/oxidoreductase"/>
    <property type="match status" value="1"/>
</dbReference>
<feature type="chain" id="PRO_5019039707" description="MBL fold metallo-hydrolase" evidence="1">
    <location>
        <begin position="29"/>
        <end position="257"/>
    </location>
</feature>
<organism evidence="2 3">
    <name type="scientific">Clostridium tagluense</name>
    <dbReference type="NCBI Taxonomy" id="360422"/>
    <lineage>
        <taxon>Bacteria</taxon>
        <taxon>Bacillati</taxon>
        <taxon>Bacillota</taxon>
        <taxon>Clostridia</taxon>
        <taxon>Eubacteriales</taxon>
        <taxon>Clostridiaceae</taxon>
        <taxon>Clostridium</taxon>
    </lineage>
</organism>
<dbReference type="InterPro" id="IPR036866">
    <property type="entry name" value="RibonucZ/Hydroxyglut_hydro"/>
</dbReference>